<dbReference type="Pfam" id="PF00353">
    <property type="entry name" value="HemolysinCabind"/>
    <property type="match status" value="1"/>
</dbReference>
<evidence type="ECO:0000313" key="5">
    <source>
        <dbReference type="Proteomes" id="UP000003257"/>
    </source>
</evidence>
<keyword evidence="5" id="KW-1185">Reference proteome</keyword>
<reference evidence="4 5" key="1">
    <citation type="submission" date="2007-11" db="EMBL/GenBank/DDBJ databases">
        <authorList>
            <person name="Wagner-Dobler I."/>
            <person name="Ferriera S."/>
            <person name="Johnson J."/>
            <person name="Kravitz S."/>
            <person name="Beeson K."/>
            <person name="Sutton G."/>
            <person name="Rogers Y.-H."/>
            <person name="Friedman R."/>
            <person name="Frazier M."/>
            <person name="Venter J.C."/>
        </authorList>
    </citation>
    <scope>NUCLEOTIDE SEQUENCE [LARGE SCALE GENOMIC DNA]</scope>
    <source>
        <strain evidence="4 5">HEL-45</strain>
    </source>
</reference>
<evidence type="ECO:0000256" key="1">
    <source>
        <dbReference type="ARBA" id="ARBA00004613"/>
    </source>
</evidence>
<evidence type="ECO:0000259" key="3">
    <source>
        <dbReference type="Pfam" id="PF13946"/>
    </source>
</evidence>
<organism evidence="4 5">
    <name type="scientific">Sulfitobacter indolifex HEL-45</name>
    <dbReference type="NCBI Taxonomy" id="391624"/>
    <lineage>
        <taxon>Bacteria</taxon>
        <taxon>Pseudomonadati</taxon>
        <taxon>Pseudomonadota</taxon>
        <taxon>Alphaproteobacteria</taxon>
        <taxon>Rhodobacterales</taxon>
        <taxon>Roseobacteraceae</taxon>
        <taxon>Sulfitobacter</taxon>
    </lineage>
</organism>
<accession>A0ABM9X4W4</accession>
<proteinExistence type="predicted"/>
<dbReference type="InterPro" id="IPR011049">
    <property type="entry name" value="Serralysin-like_metalloprot_C"/>
</dbReference>
<protein>
    <submittedName>
        <fullName evidence="4">Peptidase S8 and S53, subtilisin, kexin, sedolisin</fullName>
    </submittedName>
</protein>
<feature type="domain" description="DUF4214" evidence="3">
    <location>
        <begin position="209"/>
        <end position="267"/>
    </location>
</feature>
<comment type="caution">
    <text evidence="4">The sequence shown here is derived from an EMBL/GenBank/DDBJ whole genome shotgun (WGS) entry which is preliminary data.</text>
</comment>
<dbReference type="SUPFAM" id="SSF51120">
    <property type="entry name" value="beta-Roll"/>
    <property type="match status" value="1"/>
</dbReference>
<dbReference type="InterPro" id="IPR050557">
    <property type="entry name" value="RTX_toxin/Mannuronan_C5-epim"/>
</dbReference>
<keyword evidence="2" id="KW-0964">Secreted</keyword>
<comment type="subcellular location">
    <subcellularLocation>
        <location evidence="1">Secreted</location>
    </subcellularLocation>
</comment>
<dbReference type="PANTHER" id="PTHR38340:SF1">
    <property type="entry name" value="S-LAYER PROTEIN"/>
    <property type="match status" value="1"/>
</dbReference>
<dbReference type="InterPro" id="IPR038255">
    <property type="entry name" value="PBS_linker_sf"/>
</dbReference>
<dbReference type="Pfam" id="PF13946">
    <property type="entry name" value="DUF4214"/>
    <property type="match status" value="1"/>
</dbReference>
<dbReference type="PRINTS" id="PR00313">
    <property type="entry name" value="CABNDNGRPT"/>
</dbReference>
<evidence type="ECO:0000256" key="2">
    <source>
        <dbReference type="ARBA" id="ARBA00022525"/>
    </source>
</evidence>
<dbReference type="Gene3D" id="2.150.10.10">
    <property type="entry name" value="Serralysin-like metalloprotease, C-terminal"/>
    <property type="match status" value="1"/>
</dbReference>
<name>A0ABM9X4W4_9RHOB</name>
<dbReference type="PROSITE" id="PS00330">
    <property type="entry name" value="HEMOLYSIN_CALCIUM"/>
    <property type="match status" value="2"/>
</dbReference>
<sequence>MIIEFDGPDRPSVEEFISQSIFGYSDILASADTINGVATEGDVIPDNGADVDLIGTAGDDRLEGVEGDDHIDGRYGNDTLLGAGGDDNLEGGAGDDFLNGGLGEDAAIFLGNASSFTIRFSKTGDVTVSDRVGAEGVDTLTGIEQIVFSDRTFDLGQFASLAALSEAEFITLTEIYVAYFNRAADAEGLYFWADKLAEGMDVSTIAGYFSQSAEAKALYPDPADTFAFVNSVYTNVLGRVPDAAGLEFWTTALNGGSIPPESFVLNIIGGAQGADISYLSSKTDLGVYFSAIKGMSDVSDAQEVMSVFGNQATSNLAGAKLEIDSHYADAISSSDGDFLFSLVGVVSDPFESWI</sequence>
<dbReference type="InterPro" id="IPR001343">
    <property type="entry name" value="Hemolysn_Ca-bd"/>
</dbReference>
<dbReference type="EMBL" id="ABID01000004">
    <property type="protein sequence ID" value="EDQ04495.1"/>
    <property type="molecule type" value="Genomic_DNA"/>
</dbReference>
<dbReference type="PANTHER" id="PTHR38340">
    <property type="entry name" value="S-LAYER PROTEIN"/>
    <property type="match status" value="1"/>
</dbReference>
<dbReference type="InterPro" id="IPR018511">
    <property type="entry name" value="Hemolysin-typ_Ca-bd_CS"/>
</dbReference>
<dbReference type="Proteomes" id="UP000003257">
    <property type="component" value="Unassembled WGS sequence"/>
</dbReference>
<dbReference type="InterPro" id="IPR025282">
    <property type="entry name" value="DUF4214"/>
</dbReference>
<gene>
    <name evidence="4" type="ORF">OIHEL45_16239</name>
</gene>
<evidence type="ECO:0000313" key="4">
    <source>
        <dbReference type="EMBL" id="EDQ04495.1"/>
    </source>
</evidence>
<dbReference type="Gene3D" id="1.10.3130.20">
    <property type="entry name" value="Phycobilisome linker domain"/>
    <property type="match status" value="1"/>
</dbReference>